<evidence type="ECO:0000313" key="2">
    <source>
        <dbReference type="EMBL" id="ACV27825.1"/>
    </source>
</evidence>
<dbReference type="InterPro" id="IPR023365">
    <property type="entry name" value="Sortase_dom-sf"/>
</dbReference>
<protein>
    <submittedName>
        <fullName evidence="2">Sortase family protein</fullName>
    </submittedName>
</protein>
<dbReference type="HOGENOM" id="CLU_045680_6_0_6"/>
<dbReference type="InParanoid" id="C7R935"/>
<dbReference type="Proteomes" id="UP000001231">
    <property type="component" value="Chromosome"/>
</dbReference>
<proteinExistence type="predicted"/>
<name>C7R935_KANKD</name>
<dbReference type="STRING" id="523791.Kkor_2416"/>
<sequence>MHKGNAKRVKMQKFLRKYGVICALLTISLAAFGQAGYIKAKAILAQYLLEDAWQQTLADGQAHKPWDWADTFPVAKLTVPSQDIEQLVLSGASGRNLAFGPGHLLSSNMPDQPGHTILGGHRDTHFEFLQHLKTGDKISIQDKHGVTHQYIVTQTEIHNIETNQIHDRGINQLTLVTCYPFNTLEVGGPLRYLVHAEKI</sequence>
<dbReference type="Gene3D" id="2.40.260.10">
    <property type="entry name" value="Sortase"/>
    <property type="match status" value="1"/>
</dbReference>
<dbReference type="GO" id="GO:0016787">
    <property type="term" value="F:hydrolase activity"/>
    <property type="evidence" value="ECO:0007669"/>
    <property type="project" value="UniProtKB-KW"/>
</dbReference>
<dbReference type="CDD" id="cd05828">
    <property type="entry name" value="Sortase_D_1"/>
    <property type="match status" value="1"/>
</dbReference>
<gene>
    <name evidence="2" type="ordered locus">Kkor_2416</name>
</gene>
<dbReference type="EMBL" id="CP001707">
    <property type="protein sequence ID" value="ACV27825.1"/>
    <property type="molecule type" value="Genomic_DNA"/>
</dbReference>
<accession>C7R935</accession>
<keyword evidence="1" id="KW-0378">Hydrolase</keyword>
<dbReference type="NCBIfam" id="TIGR01076">
    <property type="entry name" value="sortase_fam"/>
    <property type="match status" value="1"/>
</dbReference>
<dbReference type="eggNOG" id="COG3764">
    <property type="taxonomic scope" value="Bacteria"/>
</dbReference>
<reference evidence="2 3" key="1">
    <citation type="journal article" date="2009" name="Stand. Genomic Sci.">
        <title>Complete genome sequence of Kangiella koreensis type strain (SW-125).</title>
        <authorList>
            <person name="Han C."/>
            <person name="Sikorski J."/>
            <person name="Lapidus A."/>
            <person name="Nolan M."/>
            <person name="Glavina Del Rio T."/>
            <person name="Tice H."/>
            <person name="Cheng J.F."/>
            <person name="Lucas S."/>
            <person name="Chen F."/>
            <person name="Copeland A."/>
            <person name="Ivanova N."/>
            <person name="Mavromatis K."/>
            <person name="Ovchinnikova G."/>
            <person name="Pati A."/>
            <person name="Bruce D."/>
            <person name="Goodwin L."/>
            <person name="Pitluck S."/>
            <person name="Chen A."/>
            <person name="Palaniappan K."/>
            <person name="Land M."/>
            <person name="Hauser L."/>
            <person name="Chang Y.J."/>
            <person name="Jeffries C.D."/>
            <person name="Chain P."/>
            <person name="Saunders E."/>
            <person name="Brettin T."/>
            <person name="Goker M."/>
            <person name="Tindall B.J."/>
            <person name="Bristow J."/>
            <person name="Eisen J.A."/>
            <person name="Markowitz V."/>
            <person name="Hugenholtz P."/>
            <person name="Kyrpides N.C."/>
            <person name="Klenk H.P."/>
            <person name="Detter J.C."/>
        </authorList>
    </citation>
    <scope>NUCLEOTIDE SEQUENCE [LARGE SCALE GENOMIC DNA]</scope>
    <source>
        <strain evidence="3">DSM 16069 / KCTC 12182 / SW-125</strain>
    </source>
</reference>
<dbReference type="KEGG" id="kko:Kkor_2416"/>
<dbReference type="NCBIfam" id="TIGR03784">
    <property type="entry name" value="marine_sortase"/>
    <property type="match status" value="1"/>
</dbReference>
<dbReference type="InterPro" id="IPR041999">
    <property type="entry name" value="Sortase_D_1"/>
</dbReference>
<dbReference type="InterPro" id="IPR005754">
    <property type="entry name" value="Sortase"/>
</dbReference>
<dbReference type="SUPFAM" id="SSF63817">
    <property type="entry name" value="Sortase"/>
    <property type="match status" value="1"/>
</dbReference>
<evidence type="ECO:0000256" key="1">
    <source>
        <dbReference type="ARBA" id="ARBA00022801"/>
    </source>
</evidence>
<dbReference type="InterPro" id="IPR022445">
    <property type="entry name" value="Sortase_proteobact_type"/>
</dbReference>
<organism evidence="2 3">
    <name type="scientific">Kangiella koreensis (strain DSM 16069 / JCM 12317 / KCTC 12182 / SW-125)</name>
    <dbReference type="NCBI Taxonomy" id="523791"/>
    <lineage>
        <taxon>Bacteria</taxon>
        <taxon>Pseudomonadati</taxon>
        <taxon>Pseudomonadota</taxon>
        <taxon>Gammaproteobacteria</taxon>
        <taxon>Kangiellales</taxon>
        <taxon>Kangiellaceae</taxon>
        <taxon>Kangiella</taxon>
    </lineage>
</organism>
<dbReference type="Pfam" id="PF04203">
    <property type="entry name" value="Sortase"/>
    <property type="match status" value="1"/>
</dbReference>
<keyword evidence="3" id="KW-1185">Reference proteome</keyword>
<evidence type="ECO:0000313" key="3">
    <source>
        <dbReference type="Proteomes" id="UP000001231"/>
    </source>
</evidence>
<dbReference type="AlphaFoldDB" id="C7R935"/>